<organism evidence="1 2">
    <name type="scientific">Peronosclerospora sorghi</name>
    <dbReference type="NCBI Taxonomy" id="230839"/>
    <lineage>
        <taxon>Eukaryota</taxon>
        <taxon>Sar</taxon>
        <taxon>Stramenopiles</taxon>
        <taxon>Oomycota</taxon>
        <taxon>Peronosporomycetes</taxon>
        <taxon>Peronosporales</taxon>
        <taxon>Peronosporaceae</taxon>
        <taxon>Peronosclerospora</taxon>
    </lineage>
</organism>
<dbReference type="Proteomes" id="UP001163321">
    <property type="component" value="Chromosome 6"/>
</dbReference>
<name>A0ACC0VWZ8_9STRA</name>
<evidence type="ECO:0000313" key="2">
    <source>
        <dbReference type="Proteomes" id="UP001163321"/>
    </source>
</evidence>
<comment type="caution">
    <text evidence="1">The sequence shown here is derived from an EMBL/GenBank/DDBJ whole genome shotgun (WGS) entry which is preliminary data.</text>
</comment>
<accession>A0ACC0VWZ8</accession>
<gene>
    <name evidence="1" type="ORF">PsorP6_010963</name>
</gene>
<dbReference type="EMBL" id="CM047585">
    <property type="protein sequence ID" value="KAI9910276.1"/>
    <property type="molecule type" value="Genomic_DNA"/>
</dbReference>
<sequence length="97" mass="10900">MNKTDTLTACDTFAQNNPSRISGKELGGPHRKYFFDTDAVVPGMKVRSVSILGAERIDAMRMTIVKPNNEERNFRHGGDGGPEQTWSLDDDEFIKRI</sequence>
<protein>
    <submittedName>
        <fullName evidence="1">Uncharacterized protein</fullName>
    </submittedName>
</protein>
<reference evidence="1 2" key="1">
    <citation type="journal article" date="2022" name="bioRxiv">
        <title>The genome of the oomycete Peronosclerospora sorghi, a cosmopolitan pathogen of maize and sorghum, is inflated with dispersed pseudogenes.</title>
        <authorList>
            <person name="Fletcher K."/>
            <person name="Martin F."/>
            <person name="Isakeit T."/>
            <person name="Cavanaugh K."/>
            <person name="Magill C."/>
            <person name="Michelmore R."/>
        </authorList>
    </citation>
    <scope>NUCLEOTIDE SEQUENCE [LARGE SCALE GENOMIC DNA]</scope>
    <source>
        <strain evidence="1">P6</strain>
    </source>
</reference>
<evidence type="ECO:0000313" key="1">
    <source>
        <dbReference type="EMBL" id="KAI9910276.1"/>
    </source>
</evidence>
<keyword evidence="2" id="KW-1185">Reference proteome</keyword>
<proteinExistence type="predicted"/>